<keyword evidence="3" id="KW-1185">Reference proteome</keyword>
<dbReference type="AlphaFoldDB" id="A0A2G7G9X7"/>
<reference evidence="2 3" key="1">
    <citation type="submission" date="2017-05" db="EMBL/GenBank/DDBJ databases">
        <title>Genome sequence for an aflatoxigenic pathogen of Argentinian peanut, Aspergillus arachidicola.</title>
        <authorList>
            <person name="Moore G."/>
            <person name="Beltz S.B."/>
            <person name="Mack B.M."/>
        </authorList>
    </citation>
    <scope>NUCLEOTIDE SEQUENCE [LARGE SCALE GENOMIC DNA]</scope>
    <source>
        <strain evidence="2 3">CBS 117610</strain>
    </source>
</reference>
<proteinExistence type="predicted"/>
<name>A0A2G7G9X7_9EURO</name>
<dbReference type="Proteomes" id="UP000231358">
    <property type="component" value="Unassembled WGS sequence"/>
</dbReference>
<keyword evidence="1" id="KW-0812">Transmembrane</keyword>
<protein>
    <submittedName>
        <fullName evidence="2">Uncharacterized protein</fullName>
    </submittedName>
</protein>
<organism evidence="2 3">
    <name type="scientific">Aspergillus arachidicola</name>
    <dbReference type="NCBI Taxonomy" id="656916"/>
    <lineage>
        <taxon>Eukaryota</taxon>
        <taxon>Fungi</taxon>
        <taxon>Dikarya</taxon>
        <taxon>Ascomycota</taxon>
        <taxon>Pezizomycotina</taxon>
        <taxon>Eurotiomycetes</taxon>
        <taxon>Eurotiomycetidae</taxon>
        <taxon>Eurotiales</taxon>
        <taxon>Aspergillaceae</taxon>
        <taxon>Aspergillus</taxon>
        <taxon>Aspergillus subgen. Circumdati</taxon>
    </lineage>
</organism>
<evidence type="ECO:0000256" key="1">
    <source>
        <dbReference type="SAM" id="Phobius"/>
    </source>
</evidence>
<feature type="transmembrane region" description="Helical" evidence="1">
    <location>
        <begin position="6"/>
        <end position="26"/>
    </location>
</feature>
<keyword evidence="1" id="KW-1133">Transmembrane helix</keyword>
<dbReference type="EMBL" id="NEXV01000060">
    <property type="protein sequence ID" value="PIG89415.1"/>
    <property type="molecule type" value="Genomic_DNA"/>
</dbReference>
<evidence type="ECO:0000313" key="3">
    <source>
        <dbReference type="Proteomes" id="UP000231358"/>
    </source>
</evidence>
<evidence type="ECO:0000313" key="2">
    <source>
        <dbReference type="EMBL" id="PIG89415.1"/>
    </source>
</evidence>
<feature type="transmembrane region" description="Helical" evidence="1">
    <location>
        <begin position="38"/>
        <end position="57"/>
    </location>
</feature>
<gene>
    <name evidence="2" type="ORF">AARAC_003799</name>
</gene>
<comment type="caution">
    <text evidence="2">The sequence shown here is derived from an EMBL/GenBank/DDBJ whole genome shotgun (WGS) entry which is preliminary data.</text>
</comment>
<keyword evidence="1" id="KW-0472">Membrane</keyword>
<sequence length="86" mass="9632">MVVVGLVWEWVVVMGIMEVWVDLGLVDTMEDTMEDIMAEGLVGTMVVGTMVVGITVVEDIMEGVGDLLFLHGVMRFMCLYDFYDMC</sequence>
<accession>A0A2G7G9X7</accession>